<dbReference type="InterPro" id="IPR017441">
    <property type="entry name" value="Protein_kinase_ATP_BS"/>
</dbReference>
<evidence type="ECO:0000256" key="1">
    <source>
        <dbReference type="ARBA" id="ARBA00011245"/>
    </source>
</evidence>
<dbReference type="FunFam" id="1.10.510.10:FF:000571">
    <property type="entry name" value="Maternal embryonic leucine zipper kinase"/>
    <property type="match status" value="1"/>
</dbReference>
<dbReference type="GO" id="GO:0035556">
    <property type="term" value="P:intracellular signal transduction"/>
    <property type="evidence" value="ECO:0007669"/>
    <property type="project" value="TreeGrafter"/>
</dbReference>
<organism evidence="10 11">
    <name type="scientific">Blepharisma stoltei</name>
    <dbReference type="NCBI Taxonomy" id="1481888"/>
    <lineage>
        <taxon>Eukaryota</taxon>
        <taxon>Sar</taxon>
        <taxon>Alveolata</taxon>
        <taxon>Ciliophora</taxon>
        <taxon>Postciliodesmatophora</taxon>
        <taxon>Heterotrichea</taxon>
        <taxon>Heterotrichida</taxon>
        <taxon>Blepharismidae</taxon>
        <taxon>Blepharisma</taxon>
    </lineage>
</organism>
<proteinExistence type="predicted"/>
<dbReference type="PANTHER" id="PTHR24346:SF30">
    <property type="entry name" value="MATERNAL EMBRYONIC LEUCINE ZIPPER KINASE"/>
    <property type="match status" value="1"/>
</dbReference>
<gene>
    <name evidence="10" type="ORF">BSTOLATCC_MIC54087</name>
</gene>
<dbReference type="SMART" id="SM00220">
    <property type="entry name" value="S_TKc"/>
    <property type="match status" value="1"/>
</dbReference>
<dbReference type="FunFam" id="3.30.200.20:FF:000003">
    <property type="entry name" value="Non-specific serine/threonine protein kinase"/>
    <property type="match status" value="1"/>
</dbReference>
<dbReference type="SUPFAM" id="SSF56112">
    <property type="entry name" value="Protein kinase-like (PK-like)"/>
    <property type="match status" value="1"/>
</dbReference>
<dbReference type="EMBL" id="CAJZBQ010000053">
    <property type="protein sequence ID" value="CAG9332033.1"/>
    <property type="molecule type" value="Genomic_DNA"/>
</dbReference>
<reference evidence="10" key="1">
    <citation type="submission" date="2021-09" db="EMBL/GenBank/DDBJ databases">
        <authorList>
            <consortium name="AG Swart"/>
            <person name="Singh M."/>
            <person name="Singh A."/>
            <person name="Seah K."/>
            <person name="Emmerich C."/>
        </authorList>
    </citation>
    <scope>NUCLEOTIDE SEQUENCE</scope>
    <source>
        <strain evidence="10">ATCC30299</strain>
    </source>
</reference>
<evidence type="ECO:0000259" key="9">
    <source>
        <dbReference type="PROSITE" id="PS50011"/>
    </source>
</evidence>
<dbReference type="PANTHER" id="PTHR24346">
    <property type="entry name" value="MAP/MICROTUBULE AFFINITY-REGULATING KINASE"/>
    <property type="match status" value="1"/>
</dbReference>
<feature type="binding site" evidence="7">
    <location>
        <position position="225"/>
    </location>
    <ligand>
        <name>ATP</name>
        <dbReference type="ChEBI" id="CHEBI:30616"/>
    </ligand>
</feature>
<evidence type="ECO:0000256" key="4">
    <source>
        <dbReference type="ARBA" id="ARBA00022741"/>
    </source>
</evidence>
<evidence type="ECO:0000256" key="8">
    <source>
        <dbReference type="SAM" id="MobiDB-lite"/>
    </source>
</evidence>
<dbReference type="GO" id="GO:0005737">
    <property type="term" value="C:cytoplasm"/>
    <property type="evidence" value="ECO:0007669"/>
    <property type="project" value="TreeGrafter"/>
</dbReference>
<evidence type="ECO:0000256" key="5">
    <source>
        <dbReference type="ARBA" id="ARBA00022777"/>
    </source>
</evidence>
<dbReference type="Pfam" id="PF00069">
    <property type="entry name" value="Pkinase"/>
    <property type="match status" value="1"/>
</dbReference>
<evidence type="ECO:0000256" key="7">
    <source>
        <dbReference type="PROSITE-ProRule" id="PRU10141"/>
    </source>
</evidence>
<protein>
    <recommendedName>
        <fullName evidence="9">Protein kinase domain-containing protein</fullName>
    </recommendedName>
</protein>
<dbReference type="InterPro" id="IPR008271">
    <property type="entry name" value="Ser/Thr_kinase_AS"/>
</dbReference>
<sequence length="515" mass="57731">MQSNNSRGKLFTFSGHYSDKSNKLPQREVASPLNISTPKPSSKRPSSAANAHTAENIIELIRKLNAQPVTNENEPKTMTSGEYRKFLESQAKNLGKNTQNSASSIPVRRASLTRTTPPTALIKQDDKNVIRHNTVLLSGKPPSGRKIPARQEIKLELPPRSPLGPKTISAILSAKENSLPITSPTDQKHNGKIEDYKVDKQIGQGAYAIVKYAVHTPTNRKVAFKTYEKIKLLDSNRKRNVMREIDILAMLDHPNIVKLYETIDTTRQLHIVMEYVSGCSLHGYLKRKPNRRLEENEAKRIIKQILYAMEYCHGKNVAHRDIKLENLLLDEKNDVKIIDFGFATCFPSEKKVKIFCGTPSYMAPEIVARKEYAGPPVDIWAIGILIFVLLCGHYPFKGNGDKDLYRKIQQGQFIVPQHVSSMAKSLITRILKVDPAKRPKVSEILQDPWFASQNSFTMSTEDSLLASTNNHACSINGDILDFDITCSTKKIGDSQSPSHAFPAKETLASFPHSHN</sequence>
<keyword evidence="5" id="KW-0418">Kinase</keyword>
<keyword evidence="2" id="KW-0723">Serine/threonine-protein kinase</keyword>
<dbReference type="Gene3D" id="1.10.510.10">
    <property type="entry name" value="Transferase(Phosphotransferase) domain 1"/>
    <property type="match status" value="1"/>
</dbReference>
<feature type="compositionally biased region" description="Low complexity" evidence="8">
    <location>
        <begin position="36"/>
        <end position="47"/>
    </location>
</feature>
<dbReference type="GO" id="GO:0004674">
    <property type="term" value="F:protein serine/threonine kinase activity"/>
    <property type="evidence" value="ECO:0007669"/>
    <property type="project" value="UniProtKB-KW"/>
</dbReference>
<dbReference type="PROSITE" id="PS00108">
    <property type="entry name" value="PROTEIN_KINASE_ST"/>
    <property type="match status" value="1"/>
</dbReference>
<dbReference type="InterPro" id="IPR000719">
    <property type="entry name" value="Prot_kinase_dom"/>
</dbReference>
<dbReference type="AlphaFoldDB" id="A0AAU9KFM1"/>
<dbReference type="GO" id="GO:0005524">
    <property type="term" value="F:ATP binding"/>
    <property type="evidence" value="ECO:0007669"/>
    <property type="project" value="UniProtKB-UniRule"/>
</dbReference>
<evidence type="ECO:0000313" key="10">
    <source>
        <dbReference type="EMBL" id="CAG9332033.1"/>
    </source>
</evidence>
<keyword evidence="3" id="KW-0808">Transferase</keyword>
<accession>A0AAU9KFM1</accession>
<dbReference type="PROSITE" id="PS00107">
    <property type="entry name" value="PROTEIN_KINASE_ATP"/>
    <property type="match status" value="1"/>
</dbReference>
<feature type="region of interest" description="Disordered" evidence="8">
    <location>
        <begin position="1"/>
        <end position="51"/>
    </location>
</feature>
<feature type="compositionally biased region" description="Basic and acidic residues" evidence="8">
    <location>
        <begin position="17"/>
        <end position="26"/>
    </location>
</feature>
<evidence type="ECO:0000256" key="3">
    <source>
        <dbReference type="ARBA" id="ARBA00022679"/>
    </source>
</evidence>
<evidence type="ECO:0000256" key="6">
    <source>
        <dbReference type="ARBA" id="ARBA00022840"/>
    </source>
</evidence>
<dbReference type="PROSITE" id="PS50011">
    <property type="entry name" value="PROTEIN_KINASE_DOM"/>
    <property type="match status" value="1"/>
</dbReference>
<keyword evidence="6 7" id="KW-0067">ATP-binding</keyword>
<evidence type="ECO:0000256" key="2">
    <source>
        <dbReference type="ARBA" id="ARBA00022527"/>
    </source>
</evidence>
<feature type="domain" description="Protein kinase" evidence="9">
    <location>
        <begin position="196"/>
        <end position="450"/>
    </location>
</feature>
<dbReference type="Proteomes" id="UP001162131">
    <property type="component" value="Unassembled WGS sequence"/>
</dbReference>
<evidence type="ECO:0000313" key="11">
    <source>
        <dbReference type="Proteomes" id="UP001162131"/>
    </source>
</evidence>
<comment type="subunit">
    <text evidence="1">Monomer.</text>
</comment>
<feature type="region of interest" description="Disordered" evidence="8">
    <location>
        <begin position="493"/>
        <end position="515"/>
    </location>
</feature>
<keyword evidence="11" id="KW-1185">Reference proteome</keyword>
<comment type="caution">
    <text evidence="10">The sequence shown here is derived from an EMBL/GenBank/DDBJ whole genome shotgun (WGS) entry which is preliminary data.</text>
</comment>
<dbReference type="CDD" id="cd14003">
    <property type="entry name" value="STKc_AMPK-like"/>
    <property type="match status" value="1"/>
</dbReference>
<dbReference type="InterPro" id="IPR011009">
    <property type="entry name" value="Kinase-like_dom_sf"/>
</dbReference>
<keyword evidence="4 7" id="KW-0547">Nucleotide-binding</keyword>
<name>A0AAU9KFM1_9CILI</name>